<dbReference type="GeneID" id="18756282"/>
<name>K1Y7Z2_MARBU</name>
<dbReference type="Pfam" id="PF01979">
    <property type="entry name" value="Amidohydro_1"/>
    <property type="match status" value="1"/>
</dbReference>
<dbReference type="Gene3D" id="3.20.20.140">
    <property type="entry name" value="Metal-dependent hydrolases"/>
    <property type="match status" value="1"/>
</dbReference>
<keyword evidence="8" id="KW-1185">Reference proteome</keyword>
<keyword evidence="4" id="KW-0862">Zinc</keyword>
<evidence type="ECO:0000256" key="5">
    <source>
        <dbReference type="SAM" id="SignalP"/>
    </source>
</evidence>
<feature type="signal peptide" evidence="5">
    <location>
        <begin position="1"/>
        <end position="22"/>
    </location>
</feature>
<dbReference type="InterPro" id="IPR006680">
    <property type="entry name" value="Amidohydro-rel"/>
</dbReference>
<feature type="domain" description="Amidohydrolase-related" evidence="6">
    <location>
        <begin position="92"/>
        <end position="448"/>
    </location>
</feature>
<evidence type="ECO:0000256" key="4">
    <source>
        <dbReference type="ARBA" id="ARBA00022833"/>
    </source>
</evidence>
<dbReference type="OrthoDB" id="194468at2759"/>
<reference evidence="7 8" key="1">
    <citation type="journal article" date="2012" name="BMC Genomics">
        <title>Sequencing the genome of Marssonina brunnea reveals fungus-poplar co-evolution.</title>
        <authorList>
            <person name="Zhu S."/>
            <person name="Cao Y.-Z."/>
            <person name="Jiang C."/>
            <person name="Tan B.-Y."/>
            <person name="Wang Z."/>
            <person name="Feng S."/>
            <person name="Zhang L."/>
            <person name="Su X.-H."/>
            <person name="Brejova B."/>
            <person name="Vinar T."/>
            <person name="Xu M."/>
            <person name="Wang M.-X."/>
            <person name="Zhang S.-G."/>
            <person name="Huang M.-R."/>
            <person name="Wu R."/>
            <person name="Zhou Y."/>
        </authorList>
    </citation>
    <scope>NUCLEOTIDE SEQUENCE [LARGE SCALE GENOMIC DNA]</scope>
    <source>
        <strain evidence="7 8">MB_m1</strain>
    </source>
</reference>
<gene>
    <name evidence="7" type="ORF">MBM_00347</name>
</gene>
<dbReference type="InterPro" id="IPR011059">
    <property type="entry name" value="Metal-dep_hydrolase_composite"/>
</dbReference>
<protein>
    <submittedName>
        <fullName evidence="7">Amidohydrolase</fullName>
    </submittedName>
</protein>
<feature type="chain" id="PRO_5003853700" evidence="5">
    <location>
        <begin position="23"/>
        <end position="512"/>
    </location>
</feature>
<dbReference type="InterPro" id="IPR051607">
    <property type="entry name" value="Metallo-dep_hydrolases"/>
</dbReference>
<evidence type="ECO:0000259" key="6">
    <source>
        <dbReference type="Pfam" id="PF01979"/>
    </source>
</evidence>
<dbReference type="InParanoid" id="K1Y7Z2"/>
<evidence type="ECO:0000256" key="3">
    <source>
        <dbReference type="ARBA" id="ARBA00022801"/>
    </source>
</evidence>
<dbReference type="SUPFAM" id="SSF51556">
    <property type="entry name" value="Metallo-dependent hydrolases"/>
    <property type="match status" value="1"/>
</dbReference>
<dbReference type="Gene3D" id="2.30.40.10">
    <property type="entry name" value="Urease, subunit C, domain 1"/>
    <property type="match status" value="1"/>
</dbReference>
<dbReference type="KEGG" id="mbe:MBM_00347"/>
<dbReference type="STRING" id="1072389.K1Y7Z2"/>
<dbReference type="EMBL" id="JH921428">
    <property type="protein sequence ID" value="EKD21234.1"/>
    <property type="molecule type" value="Genomic_DNA"/>
</dbReference>
<dbReference type="Proteomes" id="UP000006753">
    <property type="component" value="Unassembled WGS sequence"/>
</dbReference>
<sequence length="512" mass="56136">MLAPHVLSIAACLLLTLPGVHSQSSNTTNSSDATTIYLQGGTIVTYNPATSSIDILRNSSILIADGEIVSVGETPSPDVLASAEIVNVVGKIISPGFIDTHRHDWQTAYKTMASNTSLVEYFQRYGEFSPTALSFTAEDVYINQLYGLYEALNSGTTTTLDHASHTWSKETSKAGLQASVDSGARVLWTYAIHELGDAFTIDEQFQDLEELANDAEGLWTGTATNVGLAYDRIPFGPAAEVQRAFKLANDLKLSVITAHHVGGPYGYGRVIQVAESYSVLNSTVPIVFSHSSSLTQDEAVLLRKYDQFVSITPESEHHYGHDHPNSYHIQDQSSLGVDTHFTFSSDIITQARLWLQATRLRLYRKSLEAFKAPLNNPMSHNQAFILATYNGARSLRREDIGIIAPGAKADIVVIDGESPNMLGWKDPVGALILHSNVGDIEHVIVDGKFKKRDGKLLVDFEATKERFMASVQKIQSFIQDRDWPVLEGEYSEGILYGMTDTVDVLRGDGNGY</sequence>
<keyword evidence="5" id="KW-0732">Signal</keyword>
<dbReference type="PANTHER" id="PTHR11271">
    <property type="entry name" value="GUANINE DEAMINASE"/>
    <property type="match status" value="1"/>
</dbReference>
<dbReference type="SUPFAM" id="SSF51338">
    <property type="entry name" value="Composite domain of metallo-dependent hydrolases"/>
    <property type="match status" value="2"/>
</dbReference>
<evidence type="ECO:0000313" key="8">
    <source>
        <dbReference type="Proteomes" id="UP000006753"/>
    </source>
</evidence>
<dbReference type="eggNOG" id="KOG3968">
    <property type="taxonomic scope" value="Eukaryota"/>
</dbReference>
<evidence type="ECO:0000256" key="2">
    <source>
        <dbReference type="ARBA" id="ARBA00022723"/>
    </source>
</evidence>
<dbReference type="GO" id="GO:0005829">
    <property type="term" value="C:cytosol"/>
    <property type="evidence" value="ECO:0007669"/>
    <property type="project" value="TreeGrafter"/>
</dbReference>
<accession>K1Y7Z2</accession>
<dbReference type="GO" id="GO:0046872">
    <property type="term" value="F:metal ion binding"/>
    <property type="evidence" value="ECO:0007669"/>
    <property type="project" value="UniProtKB-KW"/>
</dbReference>
<evidence type="ECO:0000313" key="7">
    <source>
        <dbReference type="EMBL" id="EKD21234.1"/>
    </source>
</evidence>
<organism evidence="7 8">
    <name type="scientific">Marssonina brunnea f. sp. multigermtubi (strain MB_m1)</name>
    <name type="common">Marssonina leaf spot fungus</name>
    <dbReference type="NCBI Taxonomy" id="1072389"/>
    <lineage>
        <taxon>Eukaryota</taxon>
        <taxon>Fungi</taxon>
        <taxon>Dikarya</taxon>
        <taxon>Ascomycota</taxon>
        <taxon>Pezizomycotina</taxon>
        <taxon>Leotiomycetes</taxon>
        <taxon>Helotiales</taxon>
        <taxon>Drepanopezizaceae</taxon>
        <taxon>Drepanopeziza</taxon>
    </lineage>
</organism>
<dbReference type="PANTHER" id="PTHR11271:SF37">
    <property type="entry name" value="FAMILY PROTEIN, PUTATIVE (AFU_ORTHOLOGUE AFUA_4G00460)-RELATED"/>
    <property type="match status" value="1"/>
</dbReference>
<keyword evidence="2" id="KW-0479">Metal-binding</keyword>
<evidence type="ECO:0000256" key="1">
    <source>
        <dbReference type="ARBA" id="ARBA00001947"/>
    </source>
</evidence>
<keyword evidence="3 7" id="KW-0378">Hydrolase</keyword>
<dbReference type="GO" id="GO:0019239">
    <property type="term" value="F:deaminase activity"/>
    <property type="evidence" value="ECO:0007669"/>
    <property type="project" value="TreeGrafter"/>
</dbReference>
<dbReference type="HOGENOM" id="CLU_012358_11_1_1"/>
<proteinExistence type="predicted"/>
<dbReference type="OMA" id="RVFWSYA"/>
<dbReference type="AlphaFoldDB" id="K1Y7Z2"/>
<comment type="cofactor">
    <cofactor evidence="1">
        <name>Zn(2+)</name>
        <dbReference type="ChEBI" id="CHEBI:29105"/>
    </cofactor>
</comment>
<dbReference type="InterPro" id="IPR032466">
    <property type="entry name" value="Metal_Hydrolase"/>
</dbReference>